<keyword evidence="4" id="KW-0233">DNA recombination</keyword>
<keyword evidence="3" id="KW-0238">DNA-binding</keyword>
<dbReference type="PANTHER" id="PTHR30629">
    <property type="entry name" value="PROPHAGE INTEGRASE"/>
    <property type="match status" value="1"/>
</dbReference>
<dbReference type="Pfam" id="PF00589">
    <property type="entry name" value="Phage_integrase"/>
    <property type="match status" value="1"/>
</dbReference>
<reference evidence="6 7" key="1">
    <citation type="submission" date="2021-08" db="EMBL/GenBank/DDBJ databases">
        <title>Comparative Genomics Analysis of the Genus Qipengyuania Reveals Extensive Genetic Diversity and Metabolic Versatility, Including the Description of Fifteen Novel Species.</title>
        <authorList>
            <person name="Liu Y."/>
        </authorList>
    </citation>
    <scope>NUCLEOTIDE SEQUENCE [LARGE SCALE GENOMIC DNA]</scope>
    <source>
        <strain evidence="6 7">1NDH1</strain>
    </source>
</reference>
<protein>
    <submittedName>
        <fullName evidence="6">Tyrosine-type recombinase/integrase</fullName>
    </submittedName>
</protein>
<keyword evidence="7" id="KW-1185">Reference proteome</keyword>
<gene>
    <name evidence="6" type="ORF">K3136_05870</name>
</gene>
<sequence>MKAVRNTTDTVKEAWKGYVADSKRRGGRTVQSCEKLFWKDIEPLIGDHHLIDVTSDDIRKIVQRPIDRGTGRSGGIVASNYRLGILTAFFNFCLDNCYGGLVWDPTRGVKKIRITNSKISRVLSLREMALAVVAARELDRRNTADGKVSTWADYITLLCLTGCRKSEIYEAMCKEYDPKTGVFTISPERYKTSMNASLPLGPTGRAIFKRHCKRGETFILPYQSGIRTGQDAHMIEKVTDIMSELAGETIERWTPHSLRYSFRSNIRKAKIADSELADKLIHPLRKEQFSQHYDPDFFDEKREALEAWDKRLNEEIEAVVAERIAAVA</sequence>
<evidence type="ECO:0000256" key="1">
    <source>
        <dbReference type="ARBA" id="ARBA00008857"/>
    </source>
</evidence>
<dbReference type="Gene3D" id="1.10.443.10">
    <property type="entry name" value="Intergrase catalytic core"/>
    <property type="match status" value="1"/>
</dbReference>
<dbReference type="SUPFAM" id="SSF56349">
    <property type="entry name" value="DNA breaking-rejoining enzymes"/>
    <property type="match status" value="1"/>
</dbReference>
<feature type="domain" description="Tyr recombinase" evidence="5">
    <location>
        <begin position="154"/>
        <end position="280"/>
    </location>
</feature>
<proteinExistence type="inferred from homology"/>
<evidence type="ECO:0000256" key="2">
    <source>
        <dbReference type="ARBA" id="ARBA00022908"/>
    </source>
</evidence>
<dbReference type="Proteomes" id="UP000824321">
    <property type="component" value="Chromosome"/>
</dbReference>
<name>A0ABX9A4M2_9SPHN</name>
<evidence type="ECO:0000313" key="7">
    <source>
        <dbReference type="Proteomes" id="UP000824321"/>
    </source>
</evidence>
<dbReference type="Gene3D" id="1.10.150.130">
    <property type="match status" value="1"/>
</dbReference>
<dbReference type="InterPro" id="IPR002104">
    <property type="entry name" value="Integrase_catalytic"/>
</dbReference>
<evidence type="ECO:0000313" key="6">
    <source>
        <dbReference type="EMBL" id="QZD96216.1"/>
    </source>
</evidence>
<dbReference type="InterPro" id="IPR050808">
    <property type="entry name" value="Phage_Integrase"/>
</dbReference>
<dbReference type="InterPro" id="IPR013762">
    <property type="entry name" value="Integrase-like_cat_sf"/>
</dbReference>
<evidence type="ECO:0000256" key="4">
    <source>
        <dbReference type="ARBA" id="ARBA00023172"/>
    </source>
</evidence>
<evidence type="ECO:0000259" key="5">
    <source>
        <dbReference type="Pfam" id="PF00589"/>
    </source>
</evidence>
<comment type="similarity">
    <text evidence="1">Belongs to the 'phage' integrase family.</text>
</comment>
<accession>A0ABX9A4M2</accession>
<dbReference type="InterPro" id="IPR011010">
    <property type="entry name" value="DNA_brk_join_enz"/>
</dbReference>
<dbReference type="EMBL" id="CP081294">
    <property type="protein sequence ID" value="QZD96216.1"/>
    <property type="molecule type" value="Genomic_DNA"/>
</dbReference>
<dbReference type="InterPro" id="IPR010998">
    <property type="entry name" value="Integrase_recombinase_N"/>
</dbReference>
<keyword evidence="2" id="KW-0229">DNA integration</keyword>
<dbReference type="PANTHER" id="PTHR30629:SF2">
    <property type="entry name" value="PROPHAGE INTEGRASE INTS-RELATED"/>
    <property type="match status" value="1"/>
</dbReference>
<evidence type="ECO:0000256" key="3">
    <source>
        <dbReference type="ARBA" id="ARBA00023125"/>
    </source>
</evidence>
<organism evidence="6 7">
    <name type="scientific">Qipengyuania gelatinilytica</name>
    <dbReference type="NCBI Taxonomy" id="2867231"/>
    <lineage>
        <taxon>Bacteria</taxon>
        <taxon>Pseudomonadati</taxon>
        <taxon>Pseudomonadota</taxon>
        <taxon>Alphaproteobacteria</taxon>
        <taxon>Sphingomonadales</taxon>
        <taxon>Erythrobacteraceae</taxon>
        <taxon>Qipengyuania</taxon>
    </lineage>
</organism>